<dbReference type="OrthoDB" id="8684916at2"/>
<accession>A0A158KA94</accession>
<evidence type="ECO:0000256" key="1">
    <source>
        <dbReference type="SAM" id="SignalP"/>
    </source>
</evidence>
<feature type="chain" id="PRO_5011111697" evidence="1">
    <location>
        <begin position="27"/>
        <end position="204"/>
    </location>
</feature>
<keyword evidence="1" id="KW-0732">Signal</keyword>
<dbReference type="EMBL" id="FCON02000075">
    <property type="protein sequence ID" value="SAL78038.1"/>
    <property type="molecule type" value="Genomic_DNA"/>
</dbReference>
<keyword evidence="3" id="KW-1185">Reference proteome</keyword>
<gene>
    <name evidence="2" type="ORF">AWB68_05336</name>
</gene>
<dbReference type="RefSeq" id="WP_087647372.1">
    <property type="nucleotide sequence ID" value="NZ_FCON02000075.1"/>
</dbReference>
<name>A0A158KA94_9BURK</name>
<sequence>MHKKSISIVAGALISISPAVLSIAHAQSAAMTRPVAAVNSAALPGAIEGVSVAEAIGTIQSVNRDTREVTIADKQGGKARFTVGPEAKNFAQLNVGDEIRVRMTRDVVVSVSKGGGLRSVVETEAAGRAPAGAKPAAGIARQLTIVADITKVDPASGIVQLKGPQGNLLDVEVRDRTKLAKVKAGDQVTLAYTEAVTVAVTPMR</sequence>
<feature type="signal peptide" evidence="1">
    <location>
        <begin position="1"/>
        <end position="26"/>
    </location>
</feature>
<reference evidence="2" key="1">
    <citation type="submission" date="2016-01" db="EMBL/GenBank/DDBJ databases">
        <authorList>
            <person name="Peeters C."/>
        </authorList>
    </citation>
    <scope>NUCLEOTIDE SEQUENCE [LARGE SCALE GENOMIC DNA]</scope>
    <source>
        <strain evidence="2">LMG 22940</strain>
    </source>
</reference>
<proteinExistence type="predicted"/>
<organism evidence="2 3">
    <name type="scientific">Caballeronia choica</name>
    <dbReference type="NCBI Taxonomy" id="326476"/>
    <lineage>
        <taxon>Bacteria</taxon>
        <taxon>Pseudomonadati</taxon>
        <taxon>Pseudomonadota</taxon>
        <taxon>Betaproteobacteria</taxon>
        <taxon>Burkholderiales</taxon>
        <taxon>Burkholderiaceae</taxon>
        <taxon>Caballeronia</taxon>
    </lineage>
</organism>
<protein>
    <submittedName>
        <fullName evidence="2">Uncharacterized protein</fullName>
    </submittedName>
</protein>
<evidence type="ECO:0000313" key="3">
    <source>
        <dbReference type="Proteomes" id="UP000054770"/>
    </source>
</evidence>
<comment type="caution">
    <text evidence="2">The sequence shown here is derived from an EMBL/GenBank/DDBJ whole genome shotgun (WGS) entry which is preliminary data.</text>
</comment>
<dbReference type="AlphaFoldDB" id="A0A158KA94"/>
<evidence type="ECO:0000313" key="2">
    <source>
        <dbReference type="EMBL" id="SAL78038.1"/>
    </source>
</evidence>
<dbReference type="Proteomes" id="UP000054770">
    <property type="component" value="Unassembled WGS sequence"/>
</dbReference>